<comment type="caution">
    <text evidence="1">The sequence shown here is derived from an EMBL/GenBank/DDBJ whole genome shotgun (WGS) entry which is preliminary data.</text>
</comment>
<evidence type="ECO:0000313" key="2">
    <source>
        <dbReference type="Proteomes" id="UP000293562"/>
    </source>
</evidence>
<dbReference type="Proteomes" id="UP000293562">
    <property type="component" value="Unassembled WGS sequence"/>
</dbReference>
<organism evidence="1 2">
    <name type="scientific">Ancylomarina subtilis</name>
    <dbReference type="NCBI Taxonomy" id="1639035"/>
    <lineage>
        <taxon>Bacteria</taxon>
        <taxon>Pseudomonadati</taxon>
        <taxon>Bacteroidota</taxon>
        <taxon>Bacteroidia</taxon>
        <taxon>Marinilabiliales</taxon>
        <taxon>Marinifilaceae</taxon>
        <taxon>Ancylomarina</taxon>
    </lineage>
</organism>
<proteinExistence type="predicted"/>
<dbReference type="InterPro" id="IPR046228">
    <property type="entry name" value="DUF6261"/>
</dbReference>
<protein>
    <submittedName>
        <fullName evidence="1">Uncharacterized protein</fullName>
    </submittedName>
</protein>
<sequence length="262" mass="29972">MYFLIIKQISKLMTLQILSLADTNEIARIASVTVKEFEKRDWIKDVYLDAILERLKIETEVLLASEPTVRTNEFAQKLMVQDAICDQIFNGIKQFVRANTYSMDKDKVKNADMIWAVFEAHDILPYRLGYDEQIFLCESLLKVLDKAHNQKAIASLDGVFGYVALLKMHKNKLCSILGDSTIDEMDRAEGIAAAIQKNVVRNVLNNDLLPYLQVMSRANADVYRVSFKAISEYITGVNIKVKDRNTCCTYQVEDHSMEEINN</sequence>
<gene>
    <name evidence="1" type="ORF">EV201_1956</name>
</gene>
<reference evidence="1 2" key="1">
    <citation type="submission" date="2019-02" db="EMBL/GenBank/DDBJ databases">
        <title>Genomic Encyclopedia of Type Strains, Phase IV (KMG-IV): sequencing the most valuable type-strain genomes for metagenomic binning, comparative biology and taxonomic classification.</title>
        <authorList>
            <person name="Goeker M."/>
        </authorList>
    </citation>
    <scope>NUCLEOTIDE SEQUENCE [LARGE SCALE GENOMIC DNA]</scope>
    <source>
        <strain evidence="1 2">DSM 28825</strain>
    </source>
</reference>
<evidence type="ECO:0000313" key="1">
    <source>
        <dbReference type="EMBL" id="RZT97294.1"/>
    </source>
</evidence>
<dbReference type="AlphaFoldDB" id="A0A4Q7VM81"/>
<accession>A0A4Q7VM81</accession>
<keyword evidence="2" id="KW-1185">Reference proteome</keyword>
<dbReference type="Pfam" id="PF19775">
    <property type="entry name" value="DUF6261"/>
    <property type="match status" value="1"/>
</dbReference>
<dbReference type="EMBL" id="SHKN01000001">
    <property type="protein sequence ID" value="RZT97294.1"/>
    <property type="molecule type" value="Genomic_DNA"/>
</dbReference>
<name>A0A4Q7VM81_9BACT</name>